<proteinExistence type="predicted"/>
<sequence>MNVHTIESPFRRSSVMVDWKSLFRHFTAVKLCSPLAEAIGNWKSVLLLEENYRLANSPCNKTGSRQI</sequence>
<keyword evidence="2" id="KW-1185">Reference proteome</keyword>
<name>A0A0V0Z2A7_9BILA</name>
<accession>A0A0V0Z2A7</accession>
<comment type="caution">
    <text evidence="1">The sequence shown here is derived from an EMBL/GenBank/DDBJ whole genome shotgun (WGS) entry which is preliminary data.</text>
</comment>
<dbReference type="AlphaFoldDB" id="A0A0V0Z2A7"/>
<dbReference type="Proteomes" id="UP000054783">
    <property type="component" value="Unassembled WGS sequence"/>
</dbReference>
<evidence type="ECO:0000313" key="2">
    <source>
        <dbReference type="Proteomes" id="UP000054783"/>
    </source>
</evidence>
<gene>
    <name evidence="1" type="ORF">T12_4504</name>
</gene>
<organism evidence="1 2">
    <name type="scientific">Trichinella patagoniensis</name>
    <dbReference type="NCBI Taxonomy" id="990121"/>
    <lineage>
        <taxon>Eukaryota</taxon>
        <taxon>Metazoa</taxon>
        <taxon>Ecdysozoa</taxon>
        <taxon>Nematoda</taxon>
        <taxon>Enoplea</taxon>
        <taxon>Dorylaimia</taxon>
        <taxon>Trichinellida</taxon>
        <taxon>Trichinellidae</taxon>
        <taxon>Trichinella</taxon>
    </lineage>
</organism>
<protein>
    <submittedName>
        <fullName evidence="1">Uncharacterized protein</fullName>
    </submittedName>
</protein>
<evidence type="ECO:0000313" key="1">
    <source>
        <dbReference type="EMBL" id="KRY06435.1"/>
    </source>
</evidence>
<dbReference type="EMBL" id="JYDQ01000792">
    <property type="protein sequence ID" value="KRY06435.1"/>
    <property type="molecule type" value="Genomic_DNA"/>
</dbReference>
<reference evidence="1 2" key="1">
    <citation type="submission" date="2015-01" db="EMBL/GenBank/DDBJ databases">
        <title>Evolution of Trichinella species and genotypes.</title>
        <authorList>
            <person name="Korhonen P.K."/>
            <person name="Edoardo P."/>
            <person name="Giuseppe L.R."/>
            <person name="Gasser R.B."/>
        </authorList>
    </citation>
    <scope>NUCLEOTIDE SEQUENCE [LARGE SCALE GENOMIC DNA]</scope>
    <source>
        <strain evidence="1">ISS2496</strain>
    </source>
</reference>